<dbReference type="InterPro" id="IPR000863">
    <property type="entry name" value="Sulfotransferase_dom"/>
</dbReference>
<dbReference type="Proteomes" id="UP000271974">
    <property type="component" value="Unassembled WGS sequence"/>
</dbReference>
<protein>
    <recommendedName>
        <fullName evidence="4">Sulfotransferase domain-containing protein</fullName>
    </recommendedName>
</protein>
<gene>
    <name evidence="5" type="ORF">EGW08_017188</name>
</gene>
<keyword evidence="2" id="KW-0808">Transferase</keyword>
<accession>A0A433T0G8</accession>
<feature type="non-terminal residue" evidence="5">
    <location>
        <position position="191"/>
    </location>
</feature>
<feature type="domain" description="Sulfotransferase" evidence="4">
    <location>
        <begin position="71"/>
        <end position="187"/>
    </location>
</feature>
<feature type="compositionally biased region" description="Polar residues" evidence="3">
    <location>
        <begin position="1"/>
        <end position="11"/>
    </location>
</feature>
<comment type="caution">
    <text evidence="5">The sequence shown here is derived from an EMBL/GenBank/DDBJ whole genome shotgun (WGS) entry which is preliminary data.</text>
</comment>
<dbReference type="Gene3D" id="3.40.50.300">
    <property type="entry name" value="P-loop containing nucleotide triphosphate hydrolases"/>
    <property type="match status" value="1"/>
</dbReference>
<evidence type="ECO:0000256" key="3">
    <source>
        <dbReference type="SAM" id="MobiDB-lite"/>
    </source>
</evidence>
<dbReference type="InterPro" id="IPR027417">
    <property type="entry name" value="P-loop_NTPase"/>
</dbReference>
<comment type="similarity">
    <text evidence="1">Belongs to the sulfotransferase 1 family.</text>
</comment>
<evidence type="ECO:0000259" key="4">
    <source>
        <dbReference type="Pfam" id="PF00685"/>
    </source>
</evidence>
<organism evidence="5 6">
    <name type="scientific">Elysia chlorotica</name>
    <name type="common">Eastern emerald elysia</name>
    <name type="synonym">Sea slug</name>
    <dbReference type="NCBI Taxonomy" id="188477"/>
    <lineage>
        <taxon>Eukaryota</taxon>
        <taxon>Metazoa</taxon>
        <taxon>Spiralia</taxon>
        <taxon>Lophotrochozoa</taxon>
        <taxon>Mollusca</taxon>
        <taxon>Gastropoda</taxon>
        <taxon>Heterobranchia</taxon>
        <taxon>Euthyneura</taxon>
        <taxon>Panpulmonata</taxon>
        <taxon>Sacoglossa</taxon>
        <taxon>Placobranchoidea</taxon>
        <taxon>Plakobranchidae</taxon>
        <taxon>Elysia</taxon>
    </lineage>
</organism>
<reference evidence="5 6" key="1">
    <citation type="submission" date="2019-01" db="EMBL/GenBank/DDBJ databases">
        <title>A draft genome assembly of the solar-powered sea slug Elysia chlorotica.</title>
        <authorList>
            <person name="Cai H."/>
            <person name="Li Q."/>
            <person name="Fang X."/>
            <person name="Li J."/>
            <person name="Curtis N.E."/>
            <person name="Altenburger A."/>
            <person name="Shibata T."/>
            <person name="Feng M."/>
            <person name="Maeda T."/>
            <person name="Schwartz J.A."/>
            <person name="Shigenobu S."/>
            <person name="Lundholm N."/>
            <person name="Nishiyama T."/>
            <person name="Yang H."/>
            <person name="Hasebe M."/>
            <person name="Li S."/>
            <person name="Pierce S.K."/>
            <person name="Wang J."/>
        </authorList>
    </citation>
    <scope>NUCLEOTIDE SEQUENCE [LARGE SCALE GENOMIC DNA]</scope>
    <source>
        <strain evidence="5">EC2010</strain>
        <tissue evidence="5">Whole organism of an adult</tissue>
    </source>
</reference>
<dbReference type="Pfam" id="PF00685">
    <property type="entry name" value="Sulfotransfer_1"/>
    <property type="match status" value="1"/>
</dbReference>
<evidence type="ECO:0000256" key="2">
    <source>
        <dbReference type="ARBA" id="ARBA00022679"/>
    </source>
</evidence>
<evidence type="ECO:0000256" key="1">
    <source>
        <dbReference type="ARBA" id="ARBA00005771"/>
    </source>
</evidence>
<keyword evidence="6" id="KW-1185">Reference proteome</keyword>
<evidence type="ECO:0000313" key="5">
    <source>
        <dbReference type="EMBL" id="RUS75052.1"/>
    </source>
</evidence>
<dbReference type="SUPFAM" id="SSF52540">
    <property type="entry name" value="P-loop containing nucleoside triphosphate hydrolases"/>
    <property type="match status" value="1"/>
</dbReference>
<evidence type="ECO:0000313" key="6">
    <source>
        <dbReference type="Proteomes" id="UP000271974"/>
    </source>
</evidence>
<feature type="region of interest" description="Disordered" evidence="3">
    <location>
        <begin position="1"/>
        <end position="28"/>
    </location>
</feature>
<dbReference type="PANTHER" id="PTHR11783">
    <property type="entry name" value="SULFOTRANSFERASE SULT"/>
    <property type="match status" value="1"/>
</dbReference>
<dbReference type="EMBL" id="RQTK01000775">
    <property type="protein sequence ID" value="RUS75052.1"/>
    <property type="molecule type" value="Genomic_DNA"/>
</dbReference>
<sequence>MMSSLDPQGQTEGRDGDQARSKNYMPNPYHFAENHLSQGLTYNGAIVRKLPVSIDTVTQLKRIRGVSMRSDDIIITAYPKCGTHWVGEMVHMLVRGRTELSAQAKEFHMFEFIEDLGLLDQMESPRLLNSHLYLAHLPEQIVHKKVKLVHLIRNPKDCAVSLYHHWRQLQRPNIDKFTFDNFLKGYTTEGY</sequence>
<dbReference type="AlphaFoldDB" id="A0A433T0G8"/>
<dbReference type="OrthoDB" id="6146345at2759"/>
<name>A0A433T0G8_ELYCH</name>
<dbReference type="GO" id="GO:0008146">
    <property type="term" value="F:sulfotransferase activity"/>
    <property type="evidence" value="ECO:0007669"/>
    <property type="project" value="InterPro"/>
</dbReference>
<proteinExistence type="inferred from homology"/>